<dbReference type="PRINTS" id="PR00626">
    <property type="entry name" value="CALRETICULIN"/>
</dbReference>
<dbReference type="InterPro" id="IPR001279">
    <property type="entry name" value="Metallo-B-lactamas"/>
</dbReference>
<evidence type="ECO:0000256" key="5">
    <source>
        <dbReference type="ARBA" id="ARBA00022723"/>
    </source>
</evidence>
<dbReference type="Pfam" id="PF00753">
    <property type="entry name" value="Lactamase_B"/>
    <property type="match status" value="1"/>
</dbReference>
<dbReference type="Gene3D" id="2.60.120.200">
    <property type="match status" value="1"/>
</dbReference>
<dbReference type="Gene3D" id="3.60.15.10">
    <property type="entry name" value="Ribonuclease Z/Hydroxyacylglutathione hydrolase-like"/>
    <property type="match status" value="1"/>
</dbReference>
<dbReference type="InterPro" id="IPR009033">
    <property type="entry name" value="Calreticulin/calnexin_P_dom_sf"/>
</dbReference>
<feature type="compositionally biased region" description="Basic residues" evidence="12">
    <location>
        <begin position="562"/>
        <end position="572"/>
    </location>
</feature>
<dbReference type="PROSITE" id="PS00803">
    <property type="entry name" value="CALRETICULIN_1"/>
    <property type="match status" value="1"/>
</dbReference>
<accession>A0AAV1W446</accession>
<dbReference type="Pfam" id="PF16123">
    <property type="entry name" value="HAGH_C"/>
    <property type="match status" value="1"/>
</dbReference>
<dbReference type="SUPFAM" id="SSF56281">
    <property type="entry name" value="Metallo-hydrolase/oxidoreductase"/>
    <property type="match status" value="1"/>
</dbReference>
<dbReference type="CDD" id="cd07723">
    <property type="entry name" value="hydroxyacylglutathione_hydrolase_MBL-fold"/>
    <property type="match status" value="1"/>
</dbReference>
<dbReference type="GO" id="GO:0006457">
    <property type="term" value="P:protein folding"/>
    <property type="evidence" value="ECO:0007669"/>
    <property type="project" value="InterPro"/>
</dbReference>
<gene>
    <name evidence="14" type="ORF">LLUT_LOCUS5264</name>
</gene>
<dbReference type="InterPro" id="IPR001580">
    <property type="entry name" value="Calret/calnex"/>
</dbReference>
<dbReference type="InterPro" id="IPR036866">
    <property type="entry name" value="RibonucZ/Hydroxyglut_hydro"/>
</dbReference>
<comment type="subcellular location">
    <subcellularLocation>
        <location evidence="2">Endoplasmic reticulum</location>
    </subcellularLocation>
</comment>
<comment type="cofactor">
    <cofactor evidence="1">
        <name>Zn(2+)</name>
        <dbReference type="ChEBI" id="CHEBI:29105"/>
    </cofactor>
</comment>
<keyword evidence="10" id="KW-0464">Manganese</keyword>
<evidence type="ECO:0000256" key="8">
    <source>
        <dbReference type="ARBA" id="ARBA00022833"/>
    </source>
</evidence>
<dbReference type="InterPro" id="IPR013320">
    <property type="entry name" value="ConA-like_dom_sf"/>
</dbReference>
<evidence type="ECO:0000313" key="14">
    <source>
        <dbReference type="EMBL" id="CAL0304204.1"/>
    </source>
</evidence>
<comment type="caution">
    <text evidence="14">The sequence shown here is derived from an EMBL/GenBank/DDBJ whole genome shotgun (WGS) entry which is preliminary data.</text>
</comment>
<evidence type="ECO:0000256" key="11">
    <source>
        <dbReference type="PIRSR" id="PIRSR601580-3"/>
    </source>
</evidence>
<feature type="compositionally biased region" description="Polar residues" evidence="12">
    <location>
        <begin position="357"/>
        <end position="366"/>
    </location>
</feature>
<dbReference type="GO" id="GO:0005783">
    <property type="term" value="C:endoplasmic reticulum"/>
    <property type="evidence" value="ECO:0007669"/>
    <property type="project" value="UniProtKB-SubCell"/>
</dbReference>
<evidence type="ECO:0000256" key="2">
    <source>
        <dbReference type="ARBA" id="ARBA00004240"/>
    </source>
</evidence>
<evidence type="ECO:0000256" key="4">
    <source>
        <dbReference type="ARBA" id="ARBA00010983"/>
    </source>
</evidence>
<dbReference type="InterPro" id="IPR032282">
    <property type="entry name" value="HAGH_C"/>
</dbReference>
<dbReference type="Proteomes" id="UP001497480">
    <property type="component" value="Unassembled WGS sequence"/>
</dbReference>
<dbReference type="GO" id="GO:0005509">
    <property type="term" value="F:calcium ion binding"/>
    <property type="evidence" value="ECO:0007669"/>
    <property type="project" value="InterPro"/>
</dbReference>
<keyword evidence="8" id="KW-0862">Zinc</keyword>
<dbReference type="Pfam" id="PF00262">
    <property type="entry name" value="Calreticulin"/>
    <property type="match status" value="1"/>
</dbReference>
<protein>
    <recommendedName>
        <fullName evidence="13">Metallo-beta-lactamase domain-containing protein</fullName>
    </recommendedName>
</protein>
<reference evidence="14 15" key="1">
    <citation type="submission" date="2024-03" db="EMBL/GenBank/DDBJ databases">
        <authorList>
            <person name="Martinez-Hernandez J."/>
        </authorList>
    </citation>
    <scope>NUCLEOTIDE SEQUENCE [LARGE SCALE GENOMIC DNA]</scope>
</reference>
<evidence type="ECO:0000256" key="10">
    <source>
        <dbReference type="ARBA" id="ARBA00023211"/>
    </source>
</evidence>
<evidence type="ECO:0000256" key="3">
    <source>
        <dbReference type="ARBA" id="ARBA00006759"/>
    </source>
</evidence>
<sequence length="1231" mass="136214">MANLVPGVLLKLMQHMNTDVKVGGEHRSCLLQVVSIVPALAAGGELFPSQGFYLKVSDSSHATYVSLPDEHDDLILSDKIQLGQFVFVDRLEAASPVPLLHGVRPVPGRHPCIGTPEDIVATNSLGFLSDNANNVNKNMEIRDKEKKEKVRLNGEVRVDKKLASLARCKSQAQTTKPAALDVIDVKKVQLARLKSLNLRPIPSSPTSCYSLPTSFEKFANGVKQHANNKGAEETGKGARGSSPITKKIAVGNPIRNWVHGIELGAKALRKSWEGSMEVKDQEASKLKAAKCDPKPELRVSTPRRSTSSKKLPSKEESKIQAPTKSTKEEHKIQTSTKKVSANGTMEEHEKSSKRRNSTGNKSSDGSKTGLVGNLVKVSPNSRKVTDASVQWSSLPSSIAKLGKEVMKHRDTAQLAATEAVQEAAAAESLLQCLRVYAELNSSANKYNPQLAVEQFLTLRTSLNSVRTISESLFKLNPDGSSPDHEISTTEEALAIKSDRQKLAASWVQAALATNLSSFSVFTREPQSSKLSISSASQNHKNILGSKPILVLENSSEDASSKSHGKPRQKANSKHALQGTPRKIGDGLTNGHKQVVEPLPPWVRGNGLGEVASLAGMLQLRSRDWFLGFVERFLNSDEDTTSMSSNGQVADMLSQLKSVNDWLDEISGKDEEESQQIPAETIDRLRKKIYEYLLTHVESAAAALSGGSQSSPQIQTTEIKAKSYFVIVVSIQTYNDAKHYAISAKIPELNNKNKTLVIQYSIKFEQDIECGGGYIKLLSGYVNQKKFGGDTPYSLMFGPDLCRSQTKKLHVILSYQGQNYPIRKDLQYETDKLTHFYTFILRPDATYSVLVDNRERDSGSMYIDWDILPPKKIKDVNAKKPIDWDDREYIEDPNDAKPEGYDSIPAEIPDPKVKEPVDWDEEEDGLESPRKFLIQHTKDHGSARKSRISTTKESGRFHGSTTQLMSFASISRVPAEFEDDPDLYMLKPIKYVGIEVWQEAQRAREEGENRRRERDHKYGDRKRCSQSFFLVADRIAAPLIDALSRKNRNLTYILNTHHHHDHTGGNAELKEKYGAKVIGSAIDKERIPGIDIYLNDGDTWMFAGHEVRIMSTPGHTQGHISFYFPGSAAIFTGDALFSLSCGMLFEGTPGQSNSKFALSIESGNKELQSYAAQVAHLRSKDLPTIPTTMKIEKACNPFLRTGSKEIRRKLNIAVTADDTEAIGVIRQAKDNF</sequence>
<dbReference type="InterPro" id="IPR018124">
    <property type="entry name" value="Calret/calnex_CS"/>
</dbReference>
<evidence type="ECO:0000313" key="15">
    <source>
        <dbReference type="Proteomes" id="UP001497480"/>
    </source>
</evidence>
<evidence type="ECO:0000256" key="1">
    <source>
        <dbReference type="ARBA" id="ARBA00001947"/>
    </source>
</evidence>
<dbReference type="EMBL" id="CAXHTB010000003">
    <property type="protein sequence ID" value="CAL0304204.1"/>
    <property type="molecule type" value="Genomic_DNA"/>
</dbReference>
<dbReference type="SMART" id="SM00849">
    <property type="entry name" value="Lactamase_B"/>
    <property type="match status" value="1"/>
</dbReference>
<dbReference type="Pfam" id="PF21647">
    <property type="entry name" value="DUF6857"/>
    <property type="match status" value="1"/>
</dbReference>
<keyword evidence="6" id="KW-0378">Hydrolase</keyword>
<keyword evidence="15" id="KW-1185">Reference proteome</keyword>
<dbReference type="SUPFAM" id="SSF63887">
    <property type="entry name" value="P-domain of calnexin/calreticulin"/>
    <property type="match status" value="1"/>
</dbReference>
<dbReference type="InterPro" id="IPR049172">
    <property type="entry name" value="DUF6857_pln"/>
</dbReference>
<keyword evidence="11" id="KW-1015">Disulfide bond</keyword>
<dbReference type="GO" id="GO:0016787">
    <property type="term" value="F:hydrolase activity"/>
    <property type="evidence" value="ECO:0007669"/>
    <property type="project" value="UniProtKB-KW"/>
</dbReference>
<feature type="region of interest" description="Disordered" evidence="12">
    <location>
        <begin position="887"/>
        <end position="956"/>
    </location>
</feature>
<evidence type="ECO:0000256" key="6">
    <source>
        <dbReference type="ARBA" id="ARBA00022801"/>
    </source>
</evidence>
<feature type="disulfide bond" evidence="11">
    <location>
        <begin position="769"/>
        <end position="801"/>
    </location>
</feature>
<feature type="domain" description="Metallo-beta-lactamase" evidence="13">
    <location>
        <begin position="1024"/>
        <end position="1175"/>
    </location>
</feature>
<name>A0AAV1W446_LUPLU</name>
<dbReference type="InterPro" id="IPR010341">
    <property type="entry name" value="DUF936_pln"/>
</dbReference>
<dbReference type="InterPro" id="IPR048297">
    <property type="entry name" value="DUF936_dom_pln"/>
</dbReference>
<organism evidence="14 15">
    <name type="scientific">Lupinus luteus</name>
    <name type="common">European yellow lupine</name>
    <dbReference type="NCBI Taxonomy" id="3873"/>
    <lineage>
        <taxon>Eukaryota</taxon>
        <taxon>Viridiplantae</taxon>
        <taxon>Streptophyta</taxon>
        <taxon>Embryophyta</taxon>
        <taxon>Tracheophyta</taxon>
        <taxon>Spermatophyta</taxon>
        <taxon>Magnoliopsida</taxon>
        <taxon>eudicotyledons</taxon>
        <taxon>Gunneridae</taxon>
        <taxon>Pentapetalae</taxon>
        <taxon>rosids</taxon>
        <taxon>fabids</taxon>
        <taxon>Fabales</taxon>
        <taxon>Fabaceae</taxon>
        <taxon>Papilionoideae</taxon>
        <taxon>50 kb inversion clade</taxon>
        <taxon>genistoids sensu lato</taxon>
        <taxon>core genistoids</taxon>
        <taxon>Genisteae</taxon>
        <taxon>Lupinus</taxon>
    </lineage>
</organism>
<keyword evidence="5" id="KW-0479">Metal-binding</keyword>
<dbReference type="Pfam" id="PF06075">
    <property type="entry name" value="DUF936"/>
    <property type="match status" value="1"/>
</dbReference>
<evidence type="ECO:0000256" key="7">
    <source>
        <dbReference type="ARBA" id="ARBA00022824"/>
    </source>
</evidence>
<evidence type="ECO:0000256" key="12">
    <source>
        <dbReference type="SAM" id="MobiDB-lite"/>
    </source>
</evidence>
<feature type="region of interest" description="Disordered" evidence="12">
    <location>
        <begin position="226"/>
        <end position="246"/>
    </location>
</feature>
<keyword evidence="9" id="KW-0143">Chaperone</keyword>
<evidence type="ECO:0000259" key="13">
    <source>
        <dbReference type="SMART" id="SM00849"/>
    </source>
</evidence>
<dbReference type="AlphaFoldDB" id="A0AAV1W446"/>
<dbReference type="SUPFAM" id="SSF49899">
    <property type="entry name" value="Concanavalin A-like lectins/glucanases"/>
    <property type="match status" value="1"/>
</dbReference>
<evidence type="ECO:0000256" key="9">
    <source>
        <dbReference type="ARBA" id="ARBA00023186"/>
    </source>
</evidence>
<comment type="similarity">
    <text evidence="3">Belongs to the metallo-beta-lactamase superfamily. Glyoxalase II family.</text>
</comment>
<feature type="region of interest" description="Disordered" evidence="12">
    <location>
        <begin position="553"/>
        <end position="590"/>
    </location>
</feature>
<comment type="similarity">
    <text evidence="4">Belongs to the calreticulin family.</text>
</comment>
<feature type="region of interest" description="Disordered" evidence="12">
    <location>
        <begin position="279"/>
        <end position="375"/>
    </location>
</feature>
<dbReference type="GO" id="GO:0051082">
    <property type="term" value="F:unfolded protein binding"/>
    <property type="evidence" value="ECO:0007669"/>
    <property type="project" value="InterPro"/>
</dbReference>
<keyword evidence="7" id="KW-0256">Endoplasmic reticulum</keyword>
<dbReference type="PANTHER" id="PTHR31928">
    <property type="entry name" value="EXPRESSED PROTEIN"/>
    <property type="match status" value="1"/>
</dbReference>
<dbReference type="PANTHER" id="PTHR31928:SF14">
    <property type="entry name" value="DUF936 FAMILY PROTEIN"/>
    <property type="match status" value="1"/>
</dbReference>
<feature type="compositionally biased region" description="Polar residues" evidence="12">
    <location>
        <begin position="333"/>
        <end position="343"/>
    </location>
</feature>
<dbReference type="Gene3D" id="2.10.250.10">
    <property type="entry name" value="Calreticulin/calnexin, P domain"/>
    <property type="match status" value="1"/>
</dbReference>
<proteinExistence type="inferred from homology"/>
<feature type="compositionally biased region" description="Basic and acidic residues" evidence="12">
    <location>
        <begin position="279"/>
        <end position="297"/>
    </location>
</feature>
<dbReference type="InterPro" id="IPR035680">
    <property type="entry name" value="Clx_II_MBL"/>
</dbReference>